<dbReference type="Pfam" id="PF00403">
    <property type="entry name" value="HMA"/>
    <property type="match status" value="1"/>
</dbReference>
<evidence type="ECO:0000256" key="4">
    <source>
        <dbReference type="ARBA" id="ARBA00022475"/>
    </source>
</evidence>
<evidence type="ECO:0000256" key="3">
    <source>
        <dbReference type="ARBA" id="ARBA00022448"/>
    </source>
</evidence>
<dbReference type="HOGENOM" id="CLU_001771_0_3_5"/>
<dbReference type="eggNOG" id="COG2217">
    <property type="taxonomic scope" value="Bacteria"/>
</dbReference>
<keyword evidence="7 15" id="KW-0479">Metal-binding</keyword>
<keyword evidence="5" id="KW-0597">Phosphoprotein</keyword>
<dbReference type="PANTHER" id="PTHR43520:SF5">
    <property type="entry name" value="CATION-TRANSPORTING P-TYPE ATPASE-RELATED"/>
    <property type="match status" value="1"/>
</dbReference>
<feature type="transmembrane region" description="Helical" evidence="15">
    <location>
        <begin position="462"/>
        <end position="486"/>
    </location>
</feature>
<keyword evidence="12 15" id="KW-1133">Transmembrane helix</keyword>
<dbReference type="AlphaFoldDB" id="A0LA67"/>
<dbReference type="InterPro" id="IPR044492">
    <property type="entry name" value="P_typ_ATPase_HD_dom"/>
</dbReference>
<dbReference type="EMBL" id="CP000471">
    <property type="protein sequence ID" value="ABK44860.1"/>
    <property type="molecule type" value="Genomic_DNA"/>
</dbReference>
<dbReference type="NCBIfam" id="TIGR01494">
    <property type="entry name" value="ATPase_P-type"/>
    <property type="match status" value="1"/>
</dbReference>
<organism evidence="17 18">
    <name type="scientific">Magnetococcus marinus (strain ATCC BAA-1437 / JCM 17883 / MC-1)</name>
    <dbReference type="NCBI Taxonomy" id="156889"/>
    <lineage>
        <taxon>Bacteria</taxon>
        <taxon>Pseudomonadati</taxon>
        <taxon>Pseudomonadota</taxon>
        <taxon>Magnetococcia</taxon>
        <taxon>Magnetococcales</taxon>
        <taxon>Magnetococcaceae</taxon>
        <taxon>Magnetococcus</taxon>
    </lineage>
</organism>
<keyword evidence="11" id="KW-1278">Translocase</keyword>
<dbReference type="SUPFAM" id="SSF56784">
    <property type="entry name" value="HAD-like"/>
    <property type="match status" value="1"/>
</dbReference>
<dbReference type="GO" id="GO:0005507">
    <property type="term" value="F:copper ion binding"/>
    <property type="evidence" value="ECO:0007669"/>
    <property type="project" value="TreeGrafter"/>
</dbReference>
<protein>
    <submittedName>
        <fullName evidence="17">Heavy metal translocating P-type ATPase</fullName>
    </submittedName>
</protein>
<dbReference type="PROSITE" id="PS50846">
    <property type="entry name" value="HMA_2"/>
    <property type="match status" value="1"/>
</dbReference>
<dbReference type="InterPro" id="IPR036412">
    <property type="entry name" value="HAD-like_sf"/>
</dbReference>
<dbReference type="InterPro" id="IPR027256">
    <property type="entry name" value="P-typ_ATPase_IB"/>
</dbReference>
<dbReference type="InterPro" id="IPR021993">
    <property type="entry name" value="ATPase-cat-bd"/>
</dbReference>
<evidence type="ECO:0000256" key="2">
    <source>
        <dbReference type="ARBA" id="ARBA00006024"/>
    </source>
</evidence>
<reference evidence="17 18" key="2">
    <citation type="journal article" date="2012" name="Int. J. Syst. Evol. Microbiol.">
        <title>Magnetococcus marinus gen. nov., sp. nov., a marine, magnetotactic bacterium that represents a novel lineage (Magnetococcaceae fam. nov.; Magnetococcales ord. nov.) at the base of the Alphaproteobacteria.</title>
        <authorList>
            <person name="Bazylinski D.A."/>
            <person name="Williams T.J."/>
            <person name="Lefevre C.T."/>
            <person name="Berg R.J."/>
            <person name="Zhang C.L."/>
            <person name="Bowser S.S."/>
            <person name="Dean A.J."/>
            <person name="Beveridge T.J."/>
        </authorList>
    </citation>
    <scope>NUCLEOTIDE SEQUENCE [LARGE SCALE GENOMIC DNA]</scope>
    <source>
        <strain evidence="18">ATCC BAA-1437 / JCM 17883 / MC-1</strain>
    </source>
</reference>
<keyword evidence="8 15" id="KW-0547">Nucleotide-binding</keyword>
<keyword evidence="18" id="KW-1185">Reference proteome</keyword>
<evidence type="ECO:0000256" key="15">
    <source>
        <dbReference type="RuleBase" id="RU362081"/>
    </source>
</evidence>
<comment type="similarity">
    <text evidence="2 15">Belongs to the cation transport ATPase (P-type) (TC 3.A.3) family. Type IB subfamily.</text>
</comment>
<dbReference type="Gene3D" id="3.40.1110.10">
    <property type="entry name" value="Calcium-transporting ATPase, cytoplasmic domain N"/>
    <property type="match status" value="1"/>
</dbReference>
<dbReference type="InterPro" id="IPR023298">
    <property type="entry name" value="ATPase_P-typ_TM_dom_sf"/>
</dbReference>
<dbReference type="Pfam" id="PF00122">
    <property type="entry name" value="E1-E2_ATPase"/>
    <property type="match status" value="1"/>
</dbReference>
<evidence type="ECO:0000313" key="18">
    <source>
        <dbReference type="Proteomes" id="UP000002586"/>
    </source>
</evidence>
<keyword evidence="10" id="KW-0460">Magnesium</keyword>
<dbReference type="Pfam" id="PF12156">
    <property type="entry name" value="ATPase-cat_bd"/>
    <property type="match status" value="1"/>
</dbReference>
<dbReference type="Gene3D" id="3.30.70.100">
    <property type="match status" value="1"/>
</dbReference>
<keyword evidence="13" id="KW-0406">Ion transport</keyword>
<dbReference type="InterPro" id="IPR011017">
    <property type="entry name" value="TRASH_dom"/>
</dbReference>
<evidence type="ECO:0000256" key="11">
    <source>
        <dbReference type="ARBA" id="ARBA00022967"/>
    </source>
</evidence>
<dbReference type="SUPFAM" id="SSF81660">
    <property type="entry name" value="Metal cation-transporting ATPase, ATP-binding domain N"/>
    <property type="match status" value="1"/>
</dbReference>
<dbReference type="SUPFAM" id="SSF81665">
    <property type="entry name" value="Calcium ATPase, transmembrane domain M"/>
    <property type="match status" value="1"/>
</dbReference>
<gene>
    <name evidence="17" type="ordered locus">Mmc1_2360</name>
</gene>
<dbReference type="PROSITE" id="PS00154">
    <property type="entry name" value="ATPASE_E1_E2"/>
    <property type="match status" value="1"/>
</dbReference>
<dbReference type="PRINTS" id="PR00120">
    <property type="entry name" value="HATPASE"/>
</dbReference>
<dbReference type="InterPro" id="IPR006121">
    <property type="entry name" value="HMA_dom"/>
</dbReference>
<dbReference type="InterPro" id="IPR018303">
    <property type="entry name" value="ATPase_P-typ_P_site"/>
</dbReference>
<dbReference type="SUPFAM" id="SSF55008">
    <property type="entry name" value="HMA, heavy metal-associated domain"/>
    <property type="match status" value="1"/>
</dbReference>
<evidence type="ECO:0000256" key="6">
    <source>
        <dbReference type="ARBA" id="ARBA00022692"/>
    </source>
</evidence>
<dbReference type="FunFam" id="2.70.150.10:FF:000002">
    <property type="entry name" value="Copper-transporting ATPase 1, putative"/>
    <property type="match status" value="1"/>
</dbReference>
<feature type="transmembrane region" description="Helical" evidence="15">
    <location>
        <begin position="179"/>
        <end position="203"/>
    </location>
</feature>
<dbReference type="eggNOG" id="COG2608">
    <property type="taxonomic scope" value="Bacteria"/>
</dbReference>
<dbReference type="SUPFAM" id="SSF81653">
    <property type="entry name" value="Calcium ATPase, transduction domain A"/>
    <property type="match status" value="1"/>
</dbReference>
<dbReference type="GO" id="GO:0043682">
    <property type="term" value="F:P-type divalent copper transporter activity"/>
    <property type="evidence" value="ECO:0007669"/>
    <property type="project" value="TreeGrafter"/>
</dbReference>
<dbReference type="SFLD" id="SFLDG00002">
    <property type="entry name" value="C1.7:_P-type_atpase_like"/>
    <property type="match status" value="1"/>
</dbReference>
<reference evidence="18" key="1">
    <citation type="journal article" date="2009" name="Appl. Environ. Microbiol.">
        <title>Complete genome sequence of the chemolithoautotrophic marine magnetotactic coccus strain MC-1.</title>
        <authorList>
            <person name="Schubbe S."/>
            <person name="Williams T.J."/>
            <person name="Xie G."/>
            <person name="Kiss H.E."/>
            <person name="Brettin T.S."/>
            <person name="Martinez D."/>
            <person name="Ross C.A."/>
            <person name="Schuler D."/>
            <person name="Cox B.L."/>
            <person name="Nealson K.H."/>
            <person name="Bazylinski D.A."/>
        </authorList>
    </citation>
    <scope>NUCLEOTIDE SEQUENCE [LARGE SCALE GENOMIC DNA]</scope>
    <source>
        <strain evidence="18">ATCC BAA-1437 / JCM 17883 / MC-1</strain>
    </source>
</reference>
<dbReference type="InterPro" id="IPR023214">
    <property type="entry name" value="HAD_sf"/>
</dbReference>
<evidence type="ECO:0000256" key="1">
    <source>
        <dbReference type="ARBA" id="ARBA00004651"/>
    </source>
</evidence>
<dbReference type="GO" id="GO:0005886">
    <property type="term" value="C:plasma membrane"/>
    <property type="evidence" value="ECO:0007669"/>
    <property type="project" value="UniProtKB-SubCell"/>
</dbReference>
<evidence type="ECO:0000256" key="14">
    <source>
        <dbReference type="ARBA" id="ARBA00023136"/>
    </source>
</evidence>
<dbReference type="CDD" id="cd00371">
    <property type="entry name" value="HMA"/>
    <property type="match status" value="1"/>
</dbReference>
<evidence type="ECO:0000256" key="8">
    <source>
        <dbReference type="ARBA" id="ARBA00022741"/>
    </source>
</evidence>
<dbReference type="NCBIfam" id="TIGR01511">
    <property type="entry name" value="ATPase-IB1_Cu"/>
    <property type="match status" value="1"/>
</dbReference>
<dbReference type="InterPro" id="IPR059000">
    <property type="entry name" value="ATPase_P-type_domA"/>
</dbReference>
<dbReference type="PRINTS" id="PR00119">
    <property type="entry name" value="CATATPASE"/>
</dbReference>
<evidence type="ECO:0000256" key="13">
    <source>
        <dbReference type="ARBA" id="ARBA00023065"/>
    </source>
</evidence>
<dbReference type="STRING" id="156889.Mmc1_2360"/>
<dbReference type="InterPro" id="IPR001757">
    <property type="entry name" value="P_typ_ATPase"/>
</dbReference>
<dbReference type="PANTHER" id="PTHR43520">
    <property type="entry name" value="ATP7, ISOFORM B"/>
    <property type="match status" value="1"/>
</dbReference>
<dbReference type="RefSeq" id="WP_011713981.1">
    <property type="nucleotide sequence ID" value="NC_008576.1"/>
</dbReference>
<keyword evidence="9 15" id="KW-0067">ATP-binding</keyword>
<keyword evidence="3" id="KW-0813">Transport</keyword>
<keyword evidence="4 15" id="KW-1003">Cell membrane</keyword>
<feature type="transmembrane region" description="Helical" evidence="15">
    <location>
        <begin position="428"/>
        <end position="450"/>
    </location>
</feature>
<keyword evidence="6 15" id="KW-0812">Transmembrane</keyword>
<dbReference type="Pfam" id="PF00702">
    <property type="entry name" value="Hydrolase"/>
    <property type="match status" value="1"/>
</dbReference>
<evidence type="ECO:0000256" key="5">
    <source>
        <dbReference type="ARBA" id="ARBA00022553"/>
    </source>
</evidence>
<feature type="transmembrane region" description="Helical" evidence="15">
    <location>
        <begin position="248"/>
        <end position="270"/>
    </location>
</feature>
<sequence>MSYQDAGFCYHCGLPIADGLEIKLEHEGVVRHFCCTGCKTAFRLIQDAGLQEFYKRRDPQQSGGRPQERELSYLHAFDNVEYQKRYVHELEDGSQEIHLLLEGIHCAACVWLNEKVLSNLPGVIEARVNFSTHRALLRWRRDVLPLSEVIEAVRRIGYKAEPYDPESGESSHRKRDRDLLLRMTVAGFGAGNVMLIAVALYAGYFSGIEAQYKNFLHLISLLIATPVVFFAGWPFLRGAVNGLRAWRLTMDLPIALGAIITYSYSVYVTLRMEGEVYFDSVTMFLFILLTGRYLESVARRKAAGATERLISLEPRTAVVLRGGEEVTVALREVAIGEHVVVRPGMQIPLDGCIIDGVSAVDESMLTGESMPIPKKAGDRVPGGAINLDGGFTMRVTRVGQDSAIARIIRMVERAQASRPPIQTLADRVASWFVAVILLLASASFAFWMWFDPSQALENTVALLIITCPCALGLATPAAIVVATGVASRNGLLIKGGEVLERLAKVSQVVLDKTGTLTTGKPKVTALLPQPGVTAQQLLSCAASLERLSEHPLAAAIVAAAKAQELTILQEGVTLKNYPGLGVVGRWASTTAVIGRVGFVQEYAGIELPMEDAEQAVTRVAVVENGLFLGWIELADDLKSDAYHAVSRIHEMGMSTLLLSGDHAAVVKRVRQQVGAQGGIGGVLPGDKEQQIAALQADGSVVAMIGDGINDAPAMARADVAVAVANASDISMETADVVLLNPRLETAVDAMALSRATMRVIKQNLLFSLAYNGIVIPLAMAGLVLPIVAAVTMPVSSLIVVGNALRLNRMAKGLNAGKD</sequence>
<proteinExistence type="inferred from homology"/>
<feature type="transmembrane region" description="Helical" evidence="15">
    <location>
        <begin position="215"/>
        <end position="236"/>
    </location>
</feature>
<feature type="transmembrane region" description="Helical" evidence="15">
    <location>
        <begin position="763"/>
        <end position="780"/>
    </location>
</feature>
<dbReference type="SMART" id="SM00746">
    <property type="entry name" value="TRASH"/>
    <property type="match status" value="1"/>
</dbReference>
<dbReference type="InterPro" id="IPR023299">
    <property type="entry name" value="ATPase_P-typ_cyto_dom_N"/>
</dbReference>
<name>A0LA67_MAGMM</name>
<dbReference type="GO" id="GO:0005524">
    <property type="term" value="F:ATP binding"/>
    <property type="evidence" value="ECO:0007669"/>
    <property type="project" value="UniProtKB-UniRule"/>
</dbReference>
<evidence type="ECO:0000256" key="9">
    <source>
        <dbReference type="ARBA" id="ARBA00022840"/>
    </source>
</evidence>
<dbReference type="InterPro" id="IPR008250">
    <property type="entry name" value="ATPase_P-typ_transduc_dom_A_sf"/>
</dbReference>
<evidence type="ECO:0000256" key="12">
    <source>
        <dbReference type="ARBA" id="ARBA00022989"/>
    </source>
</evidence>
<evidence type="ECO:0000256" key="7">
    <source>
        <dbReference type="ARBA" id="ARBA00022723"/>
    </source>
</evidence>
<dbReference type="OrthoDB" id="9760802at2"/>
<dbReference type="SFLD" id="SFLDS00003">
    <property type="entry name" value="Haloacid_Dehalogenase"/>
    <property type="match status" value="1"/>
</dbReference>
<feature type="domain" description="HMA" evidence="16">
    <location>
        <begin position="95"/>
        <end position="161"/>
    </location>
</feature>
<evidence type="ECO:0000313" key="17">
    <source>
        <dbReference type="EMBL" id="ABK44860.1"/>
    </source>
</evidence>
<evidence type="ECO:0000256" key="10">
    <source>
        <dbReference type="ARBA" id="ARBA00022842"/>
    </source>
</evidence>
<dbReference type="Proteomes" id="UP000002586">
    <property type="component" value="Chromosome"/>
</dbReference>
<accession>A0LA67</accession>
<comment type="subcellular location">
    <subcellularLocation>
        <location evidence="1">Cell membrane</location>
        <topology evidence="1">Multi-pass membrane protein</topology>
    </subcellularLocation>
</comment>
<dbReference type="KEGG" id="mgm:Mmc1_2360"/>
<dbReference type="GO" id="GO:0055070">
    <property type="term" value="P:copper ion homeostasis"/>
    <property type="evidence" value="ECO:0007669"/>
    <property type="project" value="TreeGrafter"/>
</dbReference>
<dbReference type="NCBIfam" id="TIGR01525">
    <property type="entry name" value="ATPase-IB_hvy"/>
    <property type="match status" value="1"/>
</dbReference>
<evidence type="ECO:0000259" key="16">
    <source>
        <dbReference type="PROSITE" id="PS50846"/>
    </source>
</evidence>
<dbReference type="Gene3D" id="3.40.50.1000">
    <property type="entry name" value="HAD superfamily/HAD-like"/>
    <property type="match status" value="1"/>
</dbReference>
<dbReference type="SFLD" id="SFLDF00027">
    <property type="entry name" value="p-type_atpase"/>
    <property type="match status" value="1"/>
</dbReference>
<dbReference type="InterPro" id="IPR036163">
    <property type="entry name" value="HMA_dom_sf"/>
</dbReference>
<keyword evidence="14 15" id="KW-0472">Membrane</keyword>
<dbReference type="Gene3D" id="2.70.150.10">
    <property type="entry name" value="Calcium-transporting ATPase, cytoplasmic transduction domain A"/>
    <property type="match status" value="1"/>
</dbReference>
<dbReference type="GO" id="GO:0016887">
    <property type="term" value="F:ATP hydrolysis activity"/>
    <property type="evidence" value="ECO:0007669"/>
    <property type="project" value="InterPro"/>
</dbReference>